<dbReference type="Proteomes" id="UP000033452">
    <property type="component" value="Unassembled WGS sequence"/>
</dbReference>
<proteinExistence type="predicted"/>
<keyword evidence="3" id="KW-1185">Reference proteome</keyword>
<dbReference type="PIRSF" id="PIRSF020481">
    <property type="entry name" value="BAP"/>
    <property type="match status" value="1"/>
</dbReference>
<name>A0A0F4QK12_9GAMM</name>
<organism evidence="2 3">
    <name type="scientific">Pseudoalteromonas rubra</name>
    <dbReference type="NCBI Taxonomy" id="43658"/>
    <lineage>
        <taxon>Bacteria</taxon>
        <taxon>Pseudomonadati</taxon>
        <taxon>Pseudomonadota</taxon>
        <taxon>Gammaproteobacteria</taxon>
        <taxon>Alteromonadales</taxon>
        <taxon>Pseudoalteromonadaceae</taxon>
        <taxon>Pseudoalteromonas</taxon>
    </lineage>
</organism>
<reference evidence="2 3" key="1">
    <citation type="journal article" date="2015" name="BMC Genomics">
        <title>Genome mining reveals unlocked bioactive potential of marine Gram-negative bacteria.</title>
        <authorList>
            <person name="Machado H."/>
            <person name="Sonnenschein E.C."/>
            <person name="Melchiorsen J."/>
            <person name="Gram L."/>
        </authorList>
    </citation>
    <scope>NUCLEOTIDE SEQUENCE [LARGE SCALE GENOMIC DNA]</scope>
    <source>
        <strain evidence="2 3">S2471</strain>
    </source>
</reference>
<sequence>MNTAIDLSRLAPPAVIETLNYDEIRQALISAITERLPEHTLLASDPAVKVLEVAAYRELLLRQRVNDAAQAVMLAFAAGSNLDHLGALFGVVRSQGESDERYRARIPLSLESHSMAGTNGAYQFQAMSADPRVRDVHVASNTPGVVEVTVLTELGADRTAVQAAVSAHLNHEDVRPLTDQVQVTVTRPTNVVVDAHIYLNPGVNEAQVRLAIDTAMDDFNRAHTRLGKEIPHSAIIDMLHQGGVRKIKLLSPSDDITPEATQAVSLSLQLSFL</sequence>
<feature type="domain" description="Baseplate J-like central" evidence="1">
    <location>
        <begin position="115"/>
        <end position="183"/>
    </location>
</feature>
<evidence type="ECO:0000313" key="3">
    <source>
        <dbReference type="Proteomes" id="UP000033452"/>
    </source>
</evidence>
<comment type="caution">
    <text evidence="2">The sequence shown here is derived from an EMBL/GenBank/DDBJ whole genome shotgun (WGS) entry which is preliminary data.</text>
</comment>
<dbReference type="AlphaFoldDB" id="A0A0F4QK12"/>
<dbReference type="PANTHER" id="PTHR35862">
    <property type="entry name" value="FELS-2 PROPHAGE PROTEIN"/>
    <property type="match status" value="1"/>
</dbReference>
<dbReference type="InterPro" id="IPR058531">
    <property type="entry name" value="Baseplate_J_M"/>
</dbReference>
<dbReference type="OrthoDB" id="9793802at2"/>
<evidence type="ECO:0000259" key="1">
    <source>
        <dbReference type="Pfam" id="PF26078"/>
    </source>
</evidence>
<accession>A0A0F4QK12</accession>
<evidence type="ECO:0000313" key="2">
    <source>
        <dbReference type="EMBL" id="KJZ07961.1"/>
    </source>
</evidence>
<dbReference type="InterPro" id="IPR014507">
    <property type="entry name" value="Baseplate_assembly_J_pred"/>
</dbReference>
<protein>
    <submittedName>
        <fullName evidence="2">Baseplate protein</fullName>
    </submittedName>
</protein>
<dbReference type="PANTHER" id="PTHR35862:SF1">
    <property type="entry name" value="FELS-2 PROPHAGE PROTEIN"/>
    <property type="match status" value="1"/>
</dbReference>
<dbReference type="InterPro" id="IPR052726">
    <property type="entry name" value="Phage_Baseplate_Hub"/>
</dbReference>
<gene>
    <name evidence="2" type="ORF">TW77_13970</name>
</gene>
<dbReference type="PATRIC" id="fig|43658.5.peg.2953"/>
<dbReference type="Pfam" id="PF26078">
    <property type="entry name" value="Baseplate_J_M"/>
    <property type="match status" value="1"/>
</dbReference>
<dbReference type="EMBL" id="JXYA01000031">
    <property type="protein sequence ID" value="KJZ07961.1"/>
    <property type="molecule type" value="Genomic_DNA"/>
</dbReference>
<dbReference type="RefSeq" id="WP_046005598.1">
    <property type="nucleotide sequence ID" value="NZ_JXYA01000031.1"/>
</dbReference>